<dbReference type="Pfam" id="PF17111">
    <property type="entry name" value="PigL_N"/>
    <property type="match status" value="1"/>
</dbReference>
<dbReference type="GO" id="GO:0005096">
    <property type="term" value="F:GTPase activator activity"/>
    <property type="evidence" value="ECO:0007669"/>
    <property type="project" value="UniProtKB-KW"/>
</dbReference>
<dbReference type="GO" id="GO:0005938">
    <property type="term" value="C:cell cortex"/>
    <property type="evidence" value="ECO:0007669"/>
    <property type="project" value="TreeGrafter"/>
</dbReference>
<evidence type="ECO:0000313" key="4">
    <source>
        <dbReference type="Proteomes" id="UP000605986"/>
    </source>
</evidence>
<dbReference type="Proteomes" id="UP000605986">
    <property type="component" value="Unassembled WGS sequence"/>
</dbReference>
<accession>A0A8H4JRN9</accession>
<sequence length="571" mass="62934">MADPLSVAASVVGLLTAAAQVSKIIANVIQKARHAPEECGRIKAEVDDIRNVLVTLQLFIIGPQPRQVSRSRTSLIMVEQVVATLAACVTTFSELDTFATALENETSFLDRLRWASKDKEIHAILVRLESHKISLTLMLTILTCQNQDEAESRVDKLCDMVEQMLSENLTLKGRLAAFDTCHQVEDLGDTFEMRLNDLNIAEADGGGETAGLTSPTAESQPKWQRNALGFAFEEVLMGSRAYRLAGKDNSDGFSIISSAGRTASWSMLSGLSLSEISHIGIQAIPIYPSDITNKEHYDFSPIMGDTLPAKAAPDTSRAKLSRRDRLRGLFRGQRLAEPEPETLPAVFGVPLLISIKYANVDISLVDEAGVSRIYGYIPLVVAKTGVFLKAKATEVEDIFATTGNPVRMSELQLIFESPPRYGKNLVWDGYTVHDAAGILLRYLKSLPEPIIPYRCYQSFIEELVPFTGQELTPKEISLLSEVVVKLAQDMPPPNRQLLVYMLDTLSVFAFRSDVNKMTALRLVSTFQPSILSRPPDEMDAEAHRTSTSVAVLLILGAEHPITRWSAMLDQI</sequence>
<keyword evidence="4" id="KW-1185">Reference proteome</keyword>
<dbReference type="InterPro" id="IPR008936">
    <property type="entry name" value="Rho_GTPase_activation_prot"/>
</dbReference>
<name>A0A8H4JRN9_9HYPO</name>
<feature type="domain" description="Rho-GAP" evidence="2">
    <location>
        <begin position="368"/>
        <end position="562"/>
    </location>
</feature>
<evidence type="ECO:0000313" key="3">
    <source>
        <dbReference type="EMBL" id="KAF4437105.1"/>
    </source>
</evidence>
<proteinExistence type="predicted"/>
<dbReference type="Gene3D" id="1.10.555.10">
    <property type="entry name" value="Rho GTPase activation protein"/>
    <property type="match status" value="1"/>
</dbReference>
<gene>
    <name evidence="3" type="ORF">F53441_13129</name>
</gene>
<evidence type="ECO:0000259" key="2">
    <source>
        <dbReference type="PROSITE" id="PS50238"/>
    </source>
</evidence>
<keyword evidence="1" id="KW-0343">GTPase activation</keyword>
<dbReference type="GO" id="GO:0060237">
    <property type="term" value="P:regulation of fungal-type cell wall organization"/>
    <property type="evidence" value="ECO:0007669"/>
    <property type="project" value="TreeGrafter"/>
</dbReference>
<dbReference type="SMART" id="SM00324">
    <property type="entry name" value="RhoGAP"/>
    <property type="match status" value="1"/>
</dbReference>
<evidence type="ECO:0000256" key="1">
    <source>
        <dbReference type="ARBA" id="ARBA00022468"/>
    </source>
</evidence>
<dbReference type="EMBL" id="JAADJG010000771">
    <property type="protein sequence ID" value="KAF4437105.1"/>
    <property type="molecule type" value="Genomic_DNA"/>
</dbReference>
<organism evidence="3 4">
    <name type="scientific">Fusarium austroafricanum</name>
    <dbReference type="NCBI Taxonomy" id="2364996"/>
    <lineage>
        <taxon>Eukaryota</taxon>
        <taxon>Fungi</taxon>
        <taxon>Dikarya</taxon>
        <taxon>Ascomycota</taxon>
        <taxon>Pezizomycotina</taxon>
        <taxon>Sordariomycetes</taxon>
        <taxon>Hypocreomycetidae</taxon>
        <taxon>Hypocreales</taxon>
        <taxon>Nectriaceae</taxon>
        <taxon>Fusarium</taxon>
        <taxon>Fusarium concolor species complex</taxon>
    </lineage>
</organism>
<protein>
    <submittedName>
        <fullName evidence="3">RhoGAP domain-containing protein</fullName>
    </submittedName>
</protein>
<dbReference type="PANTHER" id="PTHR15228">
    <property type="entry name" value="SPERMATHECAL PHYSIOLOGY VARIANT"/>
    <property type="match status" value="1"/>
</dbReference>
<dbReference type="PROSITE" id="PS50238">
    <property type="entry name" value="RHOGAP"/>
    <property type="match status" value="1"/>
</dbReference>
<dbReference type="InterPro" id="IPR031348">
    <property type="entry name" value="PigL_N"/>
</dbReference>
<dbReference type="GO" id="GO:0007165">
    <property type="term" value="P:signal transduction"/>
    <property type="evidence" value="ECO:0007669"/>
    <property type="project" value="InterPro"/>
</dbReference>
<dbReference type="Pfam" id="PF00620">
    <property type="entry name" value="RhoGAP"/>
    <property type="match status" value="1"/>
</dbReference>
<dbReference type="AlphaFoldDB" id="A0A8H4JRN9"/>
<dbReference type="PANTHER" id="PTHR15228:SF25">
    <property type="entry name" value="F-BAR DOMAIN-CONTAINING PROTEIN"/>
    <property type="match status" value="1"/>
</dbReference>
<dbReference type="SUPFAM" id="SSF48350">
    <property type="entry name" value="GTPase activation domain, GAP"/>
    <property type="match status" value="1"/>
</dbReference>
<dbReference type="OrthoDB" id="19923at2759"/>
<comment type="caution">
    <text evidence="3">The sequence shown here is derived from an EMBL/GenBank/DDBJ whole genome shotgun (WGS) entry which is preliminary data.</text>
</comment>
<dbReference type="InterPro" id="IPR000198">
    <property type="entry name" value="RhoGAP_dom"/>
</dbReference>
<dbReference type="InterPro" id="IPR051025">
    <property type="entry name" value="RhoGAP"/>
</dbReference>
<reference evidence="3" key="1">
    <citation type="submission" date="2020-01" db="EMBL/GenBank/DDBJ databases">
        <title>Identification and distribution of gene clusters putatively required for synthesis of sphingolipid metabolism inhibitors in phylogenetically diverse species of the filamentous fungus Fusarium.</title>
        <authorList>
            <person name="Kim H.-S."/>
            <person name="Busman M."/>
            <person name="Brown D.W."/>
            <person name="Divon H."/>
            <person name="Uhlig S."/>
            <person name="Proctor R.H."/>
        </authorList>
    </citation>
    <scope>NUCLEOTIDE SEQUENCE</scope>
    <source>
        <strain evidence="3">NRRL 53441</strain>
    </source>
</reference>